<keyword evidence="3" id="KW-1185">Reference proteome</keyword>
<dbReference type="EMBL" id="QMEB01000230">
    <property type="protein sequence ID" value="NMG22192.1"/>
    <property type="molecule type" value="Genomic_DNA"/>
</dbReference>
<protein>
    <submittedName>
        <fullName evidence="2">DNA-binding protein</fullName>
    </submittedName>
</protein>
<dbReference type="InterPro" id="IPR010985">
    <property type="entry name" value="Ribbon_hlx_hlx"/>
</dbReference>
<dbReference type="RefSeq" id="WP_169157404.1">
    <property type="nucleotide sequence ID" value="NZ_CAWPJE010000228.1"/>
</dbReference>
<organism evidence="2 3">
    <name type="scientific">Brasilonema bromeliae SPC951</name>
    <dbReference type="NCBI Taxonomy" id="385972"/>
    <lineage>
        <taxon>Bacteria</taxon>
        <taxon>Bacillati</taxon>
        <taxon>Cyanobacteriota</taxon>
        <taxon>Cyanophyceae</taxon>
        <taxon>Nostocales</taxon>
        <taxon>Scytonemataceae</taxon>
        <taxon>Brasilonema</taxon>
        <taxon>Bromeliae group (in: Brasilonema)</taxon>
    </lineage>
</organism>
<gene>
    <name evidence="2" type="ORF">DP116_23155</name>
</gene>
<evidence type="ECO:0000313" key="2">
    <source>
        <dbReference type="EMBL" id="NMG22192.1"/>
    </source>
</evidence>
<accession>A0ABX1PEI2</accession>
<evidence type="ECO:0000313" key="3">
    <source>
        <dbReference type="Proteomes" id="UP000718564"/>
    </source>
</evidence>
<reference evidence="2 3" key="1">
    <citation type="submission" date="2018-06" db="EMBL/GenBank/DDBJ databases">
        <title>Comparative genomics of Brasilonema spp. strains.</title>
        <authorList>
            <person name="Alvarenga D.O."/>
            <person name="Fiore M.F."/>
            <person name="Varani A.M."/>
        </authorList>
    </citation>
    <scope>NUCLEOTIDE SEQUENCE [LARGE SCALE GENOMIC DNA]</scope>
    <source>
        <strain evidence="2 3">SPC951</strain>
    </source>
</reference>
<dbReference type="Gene3D" id="1.10.1220.10">
    <property type="entry name" value="Met repressor-like"/>
    <property type="match status" value="1"/>
</dbReference>
<feature type="domain" description="Antitoxin FitA-like ribbon-helix-helix" evidence="1">
    <location>
        <begin position="2"/>
        <end position="39"/>
    </location>
</feature>
<dbReference type="SUPFAM" id="SSF47598">
    <property type="entry name" value="Ribbon-helix-helix"/>
    <property type="match status" value="1"/>
</dbReference>
<dbReference type="InterPro" id="IPR013321">
    <property type="entry name" value="Arc_rbn_hlx_hlx"/>
</dbReference>
<keyword evidence="2" id="KW-0238">DNA-binding</keyword>
<name>A0ABX1PEI2_9CYAN</name>
<evidence type="ECO:0000259" key="1">
    <source>
        <dbReference type="Pfam" id="PF22513"/>
    </source>
</evidence>
<comment type="caution">
    <text evidence="2">The sequence shown here is derived from an EMBL/GenBank/DDBJ whole genome shotgun (WGS) entry which is preliminary data.</text>
</comment>
<dbReference type="GO" id="GO:0003677">
    <property type="term" value="F:DNA binding"/>
    <property type="evidence" value="ECO:0007669"/>
    <property type="project" value="UniProtKB-KW"/>
</dbReference>
<dbReference type="Pfam" id="PF22513">
    <property type="entry name" value="FitA-like_RHH"/>
    <property type="match status" value="1"/>
</dbReference>
<proteinExistence type="predicted"/>
<sequence>MAQLIVRNLDEEVVRRLKLRAAQNGRSAEAEHRAILEAVLLERSSQSSLKQLLQSMPDVGEDTDFLLST</sequence>
<dbReference type="InterPro" id="IPR053853">
    <property type="entry name" value="FitA-like_RHH"/>
</dbReference>
<dbReference type="Proteomes" id="UP000718564">
    <property type="component" value="Unassembled WGS sequence"/>
</dbReference>